<dbReference type="FunFam" id="3.30.160.60:FF:000856">
    <property type="entry name" value="B-box zinc finger protein 21"/>
    <property type="match status" value="1"/>
</dbReference>
<comment type="subcellular location">
    <subcellularLocation>
        <location evidence="1">Nucleus</location>
    </subcellularLocation>
</comment>
<evidence type="ECO:0000256" key="1">
    <source>
        <dbReference type="ARBA" id="ARBA00004123"/>
    </source>
</evidence>
<dbReference type="CDD" id="cd19821">
    <property type="entry name" value="Bbox1_BBX-like"/>
    <property type="match status" value="2"/>
</dbReference>
<keyword evidence="13" id="KW-1185">Reference proteome</keyword>
<feature type="compositionally biased region" description="Basic and acidic residues" evidence="10">
    <location>
        <begin position="46"/>
        <end position="60"/>
    </location>
</feature>
<dbReference type="GO" id="GO:0009640">
    <property type="term" value="P:photomorphogenesis"/>
    <property type="evidence" value="ECO:0007669"/>
    <property type="project" value="TreeGrafter"/>
</dbReference>
<evidence type="ECO:0000256" key="9">
    <source>
        <dbReference type="PROSITE-ProRule" id="PRU00024"/>
    </source>
</evidence>
<evidence type="ECO:0000256" key="6">
    <source>
        <dbReference type="ARBA" id="ARBA00023015"/>
    </source>
</evidence>
<feature type="domain" description="B box-type" evidence="11">
    <location>
        <begin position="79"/>
        <end position="121"/>
    </location>
</feature>
<keyword evidence="2" id="KW-0479">Metal-binding</keyword>
<keyword evidence="5" id="KW-0862">Zinc</keyword>
<feature type="region of interest" description="Disordered" evidence="10">
    <location>
        <begin position="36"/>
        <end position="60"/>
    </location>
</feature>
<comment type="caution">
    <text evidence="12">The sequence shown here is derived from an EMBL/GenBank/DDBJ whole genome shotgun (WGS) entry which is preliminary data.</text>
</comment>
<dbReference type="GO" id="GO:0005634">
    <property type="term" value="C:nucleus"/>
    <property type="evidence" value="ECO:0007669"/>
    <property type="project" value="UniProtKB-SubCell"/>
</dbReference>
<name>A0AAN7LXG3_TRANT</name>
<dbReference type="GO" id="GO:0000976">
    <property type="term" value="F:transcription cis-regulatory region binding"/>
    <property type="evidence" value="ECO:0007669"/>
    <property type="project" value="UniProtKB-ARBA"/>
</dbReference>
<dbReference type="EMBL" id="JAXQNO010000007">
    <property type="protein sequence ID" value="KAK4794094.1"/>
    <property type="molecule type" value="Genomic_DNA"/>
</dbReference>
<feature type="domain" description="B box-type" evidence="11">
    <location>
        <begin position="127"/>
        <end position="174"/>
    </location>
</feature>
<evidence type="ECO:0000313" key="12">
    <source>
        <dbReference type="EMBL" id="KAK4794094.1"/>
    </source>
</evidence>
<sequence>MFTLFTVGSTQPLDVTLSLFTSVSISIQSHSQFATPSTSAQKKSINRADKSREDQRENGAVREGEGIRQYIISIMKIQCDVCGKDEAAVFCTADEAALCDGCDHRVHRANKLASKHQRFSFLSPSSKDFPVCDVCQEKRAFLFCQQDRAILCRECDVPIHSANEHTQKHNRFLLTGVKLSATPALYTAPAVAPPLSASSLGGFDTVPDFVGDASSVGKPPTSASHYQQMPPPPKYAKTAASMASPATVIPGNNSLSVAVSQGNDSASNISEYLIEMLPGWHFEDFLDSCSATFGFCKKGDDNDDELLSLVGSGGGDDVIDRRSSPSYESLGIWVPQSPTPLSSAAANHQVSEQINQFLDAGVTMKHNINTKTRRWADDIFAVPQMSPLSYGLKRSRHIH</sequence>
<keyword evidence="4 9" id="KW-0863">Zinc-finger</keyword>
<dbReference type="GO" id="GO:0006355">
    <property type="term" value="P:regulation of DNA-templated transcription"/>
    <property type="evidence" value="ECO:0007669"/>
    <property type="project" value="TreeGrafter"/>
</dbReference>
<dbReference type="PANTHER" id="PTHR31832:SF52">
    <property type="entry name" value="B-BOX ZINC FINGER PROTEIN 21"/>
    <property type="match status" value="1"/>
</dbReference>
<evidence type="ECO:0000256" key="10">
    <source>
        <dbReference type="SAM" id="MobiDB-lite"/>
    </source>
</evidence>
<dbReference type="PROSITE" id="PS50119">
    <property type="entry name" value="ZF_BBOX"/>
    <property type="match status" value="2"/>
</dbReference>
<keyword evidence="7" id="KW-0804">Transcription</keyword>
<protein>
    <recommendedName>
        <fullName evidence="11">B box-type domain-containing protein</fullName>
    </recommendedName>
</protein>
<evidence type="ECO:0000259" key="11">
    <source>
        <dbReference type="PROSITE" id="PS50119"/>
    </source>
</evidence>
<evidence type="ECO:0000256" key="4">
    <source>
        <dbReference type="ARBA" id="ARBA00022771"/>
    </source>
</evidence>
<dbReference type="Gene3D" id="3.30.160.60">
    <property type="entry name" value="Classic Zinc Finger"/>
    <property type="match status" value="1"/>
</dbReference>
<reference evidence="12 13" key="1">
    <citation type="journal article" date="2023" name="Hortic Res">
        <title>Pangenome of water caltrop reveals structural variations and asymmetric subgenome divergence after allopolyploidization.</title>
        <authorList>
            <person name="Zhang X."/>
            <person name="Chen Y."/>
            <person name="Wang L."/>
            <person name="Yuan Y."/>
            <person name="Fang M."/>
            <person name="Shi L."/>
            <person name="Lu R."/>
            <person name="Comes H.P."/>
            <person name="Ma Y."/>
            <person name="Chen Y."/>
            <person name="Huang G."/>
            <person name="Zhou Y."/>
            <person name="Zheng Z."/>
            <person name="Qiu Y."/>
        </authorList>
    </citation>
    <scope>NUCLEOTIDE SEQUENCE [LARGE SCALE GENOMIC DNA]</scope>
    <source>
        <strain evidence="12">F231</strain>
    </source>
</reference>
<accession>A0AAN7LXG3</accession>
<keyword evidence="6" id="KW-0805">Transcription regulation</keyword>
<keyword evidence="8" id="KW-0539">Nucleus</keyword>
<evidence type="ECO:0000256" key="5">
    <source>
        <dbReference type="ARBA" id="ARBA00022833"/>
    </source>
</evidence>
<keyword evidence="3" id="KW-0677">Repeat</keyword>
<dbReference type="InterPro" id="IPR000315">
    <property type="entry name" value="Znf_B-box"/>
</dbReference>
<evidence type="ECO:0000256" key="8">
    <source>
        <dbReference type="ARBA" id="ARBA00023242"/>
    </source>
</evidence>
<dbReference type="PANTHER" id="PTHR31832">
    <property type="entry name" value="B-BOX ZINC FINGER PROTEIN 22"/>
    <property type="match status" value="1"/>
</dbReference>
<dbReference type="SMART" id="SM00336">
    <property type="entry name" value="BBOX"/>
    <property type="match status" value="2"/>
</dbReference>
<evidence type="ECO:0000313" key="13">
    <source>
        <dbReference type="Proteomes" id="UP001346149"/>
    </source>
</evidence>
<evidence type="ECO:0000256" key="7">
    <source>
        <dbReference type="ARBA" id="ARBA00023163"/>
    </source>
</evidence>
<proteinExistence type="predicted"/>
<dbReference type="Proteomes" id="UP001346149">
    <property type="component" value="Unassembled WGS sequence"/>
</dbReference>
<evidence type="ECO:0000256" key="3">
    <source>
        <dbReference type="ARBA" id="ARBA00022737"/>
    </source>
</evidence>
<dbReference type="AlphaFoldDB" id="A0AAN7LXG3"/>
<dbReference type="Pfam" id="PF00643">
    <property type="entry name" value="zf-B_box"/>
    <property type="match status" value="2"/>
</dbReference>
<dbReference type="InterPro" id="IPR049808">
    <property type="entry name" value="CONSTANS-like_Bbox1"/>
</dbReference>
<feature type="region of interest" description="Disordered" evidence="10">
    <location>
        <begin position="217"/>
        <end position="238"/>
    </location>
</feature>
<evidence type="ECO:0000256" key="2">
    <source>
        <dbReference type="ARBA" id="ARBA00022723"/>
    </source>
</evidence>
<dbReference type="GO" id="GO:0008270">
    <property type="term" value="F:zinc ion binding"/>
    <property type="evidence" value="ECO:0007669"/>
    <property type="project" value="UniProtKB-KW"/>
</dbReference>
<gene>
    <name evidence="12" type="ORF">SAY86_012088</name>
</gene>
<organism evidence="12 13">
    <name type="scientific">Trapa natans</name>
    <name type="common">Water chestnut</name>
    <dbReference type="NCBI Taxonomy" id="22666"/>
    <lineage>
        <taxon>Eukaryota</taxon>
        <taxon>Viridiplantae</taxon>
        <taxon>Streptophyta</taxon>
        <taxon>Embryophyta</taxon>
        <taxon>Tracheophyta</taxon>
        <taxon>Spermatophyta</taxon>
        <taxon>Magnoliopsida</taxon>
        <taxon>eudicotyledons</taxon>
        <taxon>Gunneridae</taxon>
        <taxon>Pentapetalae</taxon>
        <taxon>rosids</taxon>
        <taxon>malvids</taxon>
        <taxon>Myrtales</taxon>
        <taxon>Lythraceae</taxon>
        <taxon>Trapa</taxon>
    </lineage>
</organism>
<dbReference type="InterPro" id="IPR051979">
    <property type="entry name" value="B-box_zinc_finger"/>
</dbReference>